<dbReference type="EMBL" id="OZ021737">
    <property type="protein sequence ID" value="CAK9316730.1"/>
    <property type="molecule type" value="Genomic_DNA"/>
</dbReference>
<evidence type="ECO:0000256" key="1">
    <source>
        <dbReference type="SAM" id="MobiDB-lite"/>
    </source>
</evidence>
<proteinExistence type="predicted"/>
<dbReference type="Gene3D" id="1.10.287.2900">
    <property type="match status" value="1"/>
</dbReference>
<feature type="region of interest" description="Disordered" evidence="1">
    <location>
        <begin position="1"/>
        <end position="66"/>
    </location>
</feature>
<evidence type="ECO:0000313" key="4">
    <source>
        <dbReference type="Proteomes" id="UP001642487"/>
    </source>
</evidence>
<accession>A0ABP0YCZ5</accession>
<dbReference type="PANTHER" id="PTHR34357">
    <property type="entry name" value="F7A19.14 PROTEIN-RELATED"/>
    <property type="match status" value="1"/>
</dbReference>
<dbReference type="Pfam" id="PF07802">
    <property type="entry name" value="GCK"/>
    <property type="match status" value="1"/>
</dbReference>
<feature type="domain" description="GCK" evidence="2">
    <location>
        <begin position="66"/>
        <end position="140"/>
    </location>
</feature>
<name>A0ABP0YCZ5_9ROSI</name>
<evidence type="ECO:0000313" key="3">
    <source>
        <dbReference type="EMBL" id="CAK9316730.1"/>
    </source>
</evidence>
<dbReference type="Proteomes" id="UP001642487">
    <property type="component" value="Chromosome 3"/>
</dbReference>
<keyword evidence="4" id="KW-1185">Reference proteome</keyword>
<organism evidence="3 4">
    <name type="scientific">Citrullus colocynthis</name>
    <name type="common">colocynth</name>
    <dbReference type="NCBI Taxonomy" id="252529"/>
    <lineage>
        <taxon>Eukaryota</taxon>
        <taxon>Viridiplantae</taxon>
        <taxon>Streptophyta</taxon>
        <taxon>Embryophyta</taxon>
        <taxon>Tracheophyta</taxon>
        <taxon>Spermatophyta</taxon>
        <taxon>Magnoliopsida</taxon>
        <taxon>eudicotyledons</taxon>
        <taxon>Gunneridae</taxon>
        <taxon>Pentapetalae</taxon>
        <taxon>rosids</taxon>
        <taxon>fabids</taxon>
        <taxon>Cucurbitales</taxon>
        <taxon>Cucurbitaceae</taxon>
        <taxon>Benincaseae</taxon>
        <taxon>Citrullus</taxon>
    </lineage>
</organism>
<evidence type="ECO:0000259" key="2">
    <source>
        <dbReference type="SMART" id="SM01227"/>
    </source>
</evidence>
<feature type="compositionally biased region" description="Acidic residues" evidence="1">
    <location>
        <begin position="51"/>
        <end position="66"/>
    </location>
</feature>
<dbReference type="PANTHER" id="PTHR34357:SF2">
    <property type="entry name" value="F26F24.3-RELATED"/>
    <property type="match status" value="1"/>
</dbReference>
<protein>
    <recommendedName>
        <fullName evidence="2">GCK domain-containing protein</fullName>
    </recommendedName>
</protein>
<feature type="region of interest" description="Disordered" evidence="1">
    <location>
        <begin position="148"/>
        <end position="177"/>
    </location>
</feature>
<reference evidence="3 4" key="1">
    <citation type="submission" date="2024-03" db="EMBL/GenBank/DDBJ databases">
        <authorList>
            <person name="Gkanogiannis A."/>
            <person name="Becerra Lopez-Lavalle L."/>
        </authorList>
    </citation>
    <scope>NUCLEOTIDE SEQUENCE [LARGE SCALE GENOMIC DNA]</scope>
</reference>
<gene>
    <name evidence="3" type="ORF">CITCOLO1_LOCUS8600</name>
</gene>
<dbReference type="InterPro" id="IPR012891">
    <property type="entry name" value="GCK_dom"/>
</dbReference>
<sequence length="177" mass="19308">MSTSESKLQDAESNAVATKTLEDRAQPGSPNHSEEISSDESGQSGNIPESGDGDEEGEELEDEEEGECGFCLFMKGGGCKDSFIEWEKCIEEAEKNKEDIVEKCFEVTGALKKCMEAHADYYEPILKAEKMAEEEAIIELEKEITPNATQLNTNSKDLEVNAGSENLEEQKASAGGQ</sequence>
<dbReference type="SMART" id="SM01227">
    <property type="entry name" value="GCK"/>
    <property type="match status" value="1"/>
</dbReference>
<feature type="compositionally biased region" description="Polar residues" evidence="1">
    <location>
        <begin position="1"/>
        <end position="17"/>
    </location>
</feature>